<feature type="domain" description="Fibronectin type-III" evidence="2">
    <location>
        <begin position="442"/>
        <end position="541"/>
    </location>
</feature>
<dbReference type="Proteomes" id="UP001165653">
    <property type="component" value="Unassembled WGS sequence"/>
</dbReference>
<sequence>MKPKHLSLLLLSSLTSPLLAGLPGPELVKDIYPGEYGSIDYETNFEVCGDTLFLGANNRSLGKELWKSDGTPEGTMLVKDLCTGSHGGGPNRFMRAGNFVFFSGHDLSHGYELWRTDGTTAGTLMLKDILEGKDASSYPKPLGVSGSTLYFTANEERYGVGELWKTNGTPEGTVKVTSISPGSRVGVYPGVAIGGTYYFRVSRSSRMELWRTDGNAQGTRFLTRIDSMPRAIGNRLYFIYDDGIHGKELWTSDGIGSSWMVKDIAPGSTGAVPYELFRGGDLVYFSARTGANSVWALWRSDGTAEGSFPLLELAEPYGHNVHVAGGRIYFTPKLPNGSSEVWKSNGTVPGTKPLRAGTPGGRMIYFGSGGEHFYFLPAINGPLWQSDGSTQGTRMVGDFSMGTTGSAGDGLYPTPVNGKLLFAAYQSTTGKELYSYDIRLPSIAKPQVSELTTSSARLDLAVNPNGLTTSAKLEYGTSDVYGSVRYLPVTGDSLLSSFQDFPVLLSGLAAGTTYHYRVSATNERGTRVSTGSFRTALTRDAWRSAAFGSEASAEVSADDQDPDGDGISNLIEYAFGLDPNIGDPDDLPKPLTNSEEMILEFTHPEGQEDMIYGVEWSPNMAPGSWASVPDTGSGNHHRFVVDTRQKSRVFTRWKVTPR</sequence>
<gene>
    <name evidence="3" type="ORF">OJ996_06720</name>
</gene>
<dbReference type="Gene3D" id="2.60.40.10">
    <property type="entry name" value="Immunoglobulins"/>
    <property type="match status" value="1"/>
</dbReference>
<dbReference type="InterPro" id="IPR036116">
    <property type="entry name" value="FN3_sf"/>
</dbReference>
<dbReference type="InterPro" id="IPR013783">
    <property type="entry name" value="Ig-like_fold"/>
</dbReference>
<feature type="chain" id="PRO_5045406533" description="Fibronectin type-III domain-containing protein" evidence="1">
    <location>
        <begin position="21"/>
        <end position="658"/>
    </location>
</feature>
<evidence type="ECO:0000313" key="4">
    <source>
        <dbReference type="Proteomes" id="UP001165653"/>
    </source>
</evidence>
<dbReference type="InterPro" id="IPR003961">
    <property type="entry name" value="FN3_dom"/>
</dbReference>
<comment type="caution">
    <text evidence="3">The sequence shown here is derived from an EMBL/GenBank/DDBJ whole genome shotgun (WGS) entry which is preliminary data.</text>
</comment>
<dbReference type="EMBL" id="JAPDDR010000003">
    <property type="protein sequence ID" value="MCW1913256.1"/>
    <property type="molecule type" value="Genomic_DNA"/>
</dbReference>
<dbReference type="RefSeq" id="WP_264512526.1">
    <property type="nucleotide sequence ID" value="NZ_JAPDDR010000003.1"/>
</dbReference>
<evidence type="ECO:0000313" key="3">
    <source>
        <dbReference type="EMBL" id="MCW1913256.1"/>
    </source>
</evidence>
<organism evidence="3 4">
    <name type="scientific">Luteolibacter rhizosphaerae</name>
    <dbReference type="NCBI Taxonomy" id="2989719"/>
    <lineage>
        <taxon>Bacteria</taxon>
        <taxon>Pseudomonadati</taxon>
        <taxon>Verrucomicrobiota</taxon>
        <taxon>Verrucomicrobiia</taxon>
        <taxon>Verrucomicrobiales</taxon>
        <taxon>Verrucomicrobiaceae</taxon>
        <taxon>Luteolibacter</taxon>
    </lineage>
</organism>
<name>A0ABT3G091_9BACT</name>
<dbReference type="CDD" id="cd00063">
    <property type="entry name" value="FN3"/>
    <property type="match status" value="1"/>
</dbReference>
<feature type="signal peptide" evidence="1">
    <location>
        <begin position="1"/>
        <end position="20"/>
    </location>
</feature>
<dbReference type="SUPFAM" id="SSF49265">
    <property type="entry name" value="Fibronectin type III"/>
    <property type="match status" value="1"/>
</dbReference>
<accession>A0ABT3G091</accession>
<keyword evidence="4" id="KW-1185">Reference proteome</keyword>
<proteinExistence type="predicted"/>
<dbReference type="PROSITE" id="PS50853">
    <property type="entry name" value="FN3"/>
    <property type="match status" value="1"/>
</dbReference>
<reference evidence="3" key="1">
    <citation type="submission" date="2022-10" db="EMBL/GenBank/DDBJ databases">
        <title>Luteolibacter sp. GHJ8, whole genome shotgun sequencing project.</title>
        <authorList>
            <person name="Zhao G."/>
            <person name="Shen L."/>
        </authorList>
    </citation>
    <scope>NUCLEOTIDE SEQUENCE</scope>
    <source>
        <strain evidence="3">GHJ8</strain>
    </source>
</reference>
<protein>
    <recommendedName>
        <fullName evidence="2">Fibronectin type-III domain-containing protein</fullName>
    </recommendedName>
</protein>
<evidence type="ECO:0000259" key="2">
    <source>
        <dbReference type="PROSITE" id="PS50853"/>
    </source>
</evidence>
<evidence type="ECO:0000256" key="1">
    <source>
        <dbReference type="SAM" id="SignalP"/>
    </source>
</evidence>
<keyword evidence="1" id="KW-0732">Signal</keyword>
<dbReference type="SUPFAM" id="SSF63825">
    <property type="entry name" value="YWTD domain"/>
    <property type="match status" value="1"/>
</dbReference>